<organism evidence="2 3">
    <name type="scientific">Paracoccus aminovorans</name>
    <dbReference type="NCBI Taxonomy" id="34004"/>
    <lineage>
        <taxon>Bacteria</taxon>
        <taxon>Pseudomonadati</taxon>
        <taxon>Pseudomonadota</taxon>
        <taxon>Alphaproteobacteria</taxon>
        <taxon>Rhodobacterales</taxon>
        <taxon>Paracoccaceae</taxon>
        <taxon>Paracoccus</taxon>
    </lineage>
</organism>
<keyword evidence="2" id="KW-0255">Endonuclease</keyword>
<dbReference type="GO" id="GO:0004519">
    <property type="term" value="F:endonuclease activity"/>
    <property type="evidence" value="ECO:0007669"/>
    <property type="project" value="UniProtKB-KW"/>
</dbReference>
<dbReference type="RefSeq" id="WP_074968207.1">
    <property type="nucleotide sequence ID" value="NZ_CBCRYP010000019.1"/>
</dbReference>
<proteinExistence type="predicted"/>
<dbReference type="EMBL" id="FOPU01000018">
    <property type="protein sequence ID" value="SFH56008.1"/>
    <property type="molecule type" value="Genomic_DNA"/>
</dbReference>
<dbReference type="AlphaFoldDB" id="A0A1I3B108"/>
<keyword evidence="2" id="KW-0378">Hydrolase</keyword>
<accession>A0A1I3B108</accession>
<feature type="domain" description="HNH nuclease" evidence="1">
    <location>
        <begin position="131"/>
        <end position="171"/>
    </location>
</feature>
<evidence type="ECO:0000313" key="3">
    <source>
        <dbReference type="Proteomes" id="UP000183635"/>
    </source>
</evidence>
<keyword evidence="2" id="KW-0540">Nuclease</keyword>
<gene>
    <name evidence="2" type="ORF">SAMN04488021_11867</name>
</gene>
<evidence type="ECO:0000313" key="2">
    <source>
        <dbReference type="EMBL" id="SFH56008.1"/>
    </source>
</evidence>
<dbReference type="Pfam" id="PF13392">
    <property type="entry name" value="HNH_3"/>
    <property type="match status" value="1"/>
</dbReference>
<dbReference type="InterPro" id="IPR003615">
    <property type="entry name" value="HNH_nuc"/>
</dbReference>
<dbReference type="STRING" id="34004.SAMN04488021_11867"/>
<dbReference type="SUPFAM" id="SSF54060">
    <property type="entry name" value="His-Me finger endonucleases"/>
    <property type="match status" value="1"/>
</dbReference>
<dbReference type="OrthoDB" id="6638408at2"/>
<dbReference type="Proteomes" id="UP000183635">
    <property type="component" value="Unassembled WGS sequence"/>
</dbReference>
<protein>
    <submittedName>
        <fullName evidence="2">HNH endonuclease</fullName>
    </submittedName>
</protein>
<name>A0A1I3B108_9RHOB</name>
<keyword evidence="3" id="KW-1185">Reference proteome</keyword>
<reference evidence="2 3" key="1">
    <citation type="submission" date="2016-10" db="EMBL/GenBank/DDBJ databases">
        <authorList>
            <person name="de Groot N.N."/>
        </authorList>
    </citation>
    <scope>NUCLEOTIDE SEQUENCE [LARGE SCALE GENOMIC DNA]</scope>
    <source>
        <strain evidence="2 3">DSM 8537</strain>
    </source>
</reference>
<evidence type="ECO:0000259" key="1">
    <source>
        <dbReference type="Pfam" id="PF13392"/>
    </source>
</evidence>
<sequence length="213" mass="24124">MKGRAIAYEPEELAWIEAHKELPRAEAYALFCARFMRQDISFTNFKALCKRKGWLTGRTGQFAPGQVSHNKGKPMPEHVKAKARDTMFKPGNRPHTWRGPGHESIDPKDGYVWIIVADTNPHTGADTRRVMKHRYLWELENGPIPAGHALKCLDGDKTNTHPSNWEAVPRAMLPRLNGRFGRNYDGAPAELKPVIMATAKLEHRAREVRKGKA</sequence>
<dbReference type="InterPro" id="IPR044925">
    <property type="entry name" value="His-Me_finger_sf"/>
</dbReference>